<dbReference type="Proteomes" id="UP000618051">
    <property type="component" value="Unassembled WGS sequence"/>
</dbReference>
<sequence>AQRRCCPGSRGQAQPGAAGRPRQALPGLGRVGRWAQGAVPPRPRSPGAARLGLARPCPTPPDAEQNQNPSQYLLLPSVGQEAHLKRETKRSLLPMEREGGFICFEKSCPSGSFSDCNEVLKAAGPVLAVTGLVCVLLARSRARMYLRQRQLQNEQVYSLVFCRGNCQFAQFLIFGFLFLTSGMLISILGIWVPGCSPGWHMIQLNHTGTSDLDLQGCGFLSLQIMGPLIVLTGLCFFVIAHVKKKQNLNLNQESCENEEHAHSPESFQVTVGDAVMVFPPPPPSYFADPMSPTVTHCLMSSVLPTSENPPPYHSIFSDGAQLADDERAVAVRDYESIYTISGSSSPSDILPMLYLPSESPPKYEEKASITNNEYSPSSSSSFSSISLATSDASS</sequence>
<name>A0A835NI05_9PASS</name>
<feature type="region of interest" description="Disordered" evidence="1">
    <location>
        <begin position="1"/>
        <end position="69"/>
    </location>
</feature>
<evidence type="ECO:0000313" key="4">
    <source>
        <dbReference type="EMBL" id="KAI1240014.1"/>
    </source>
</evidence>
<reference evidence="3" key="1">
    <citation type="submission" date="2020-10" db="EMBL/GenBank/DDBJ databases">
        <title>Feather gene expression reveals the developmental basis of iridescence in African starlings.</title>
        <authorList>
            <person name="Rubenstein D.R."/>
        </authorList>
    </citation>
    <scope>NUCLEOTIDE SEQUENCE</scope>
    <source>
        <strain evidence="3">SS15</strain>
        <tissue evidence="3">Liver</tissue>
    </source>
</reference>
<dbReference type="OrthoDB" id="9940935at2759"/>
<evidence type="ECO:0000313" key="5">
    <source>
        <dbReference type="Proteomes" id="UP000618051"/>
    </source>
</evidence>
<keyword evidence="5" id="KW-1185">Reference proteome</keyword>
<reference evidence="4 5" key="2">
    <citation type="journal article" date="2021" name="J. Hered.">
        <title>Feather Gene Expression Elucidates the Developmental Basis of Plumage Iridescence in African Starlings.</title>
        <authorList>
            <person name="Rubenstein D.R."/>
            <person name="Corvelo A."/>
            <person name="MacManes M.D."/>
            <person name="Maia R."/>
            <person name="Narzisi G."/>
            <person name="Rousaki A."/>
            <person name="Vandenabeele P."/>
            <person name="Shawkey M.D."/>
            <person name="Solomon J."/>
        </authorList>
    </citation>
    <scope>NUCLEOTIDE SEQUENCE [LARGE SCALE GENOMIC DNA]</scope>
    <source>
        <strain evidence="4">SS15</strain>
    </source>
</reference>
<reference evidence="4" key="3">
    <citation type="submission" date="2022-01" db="EMBL/GenBank/DDBJ databases">
        <authorList>
            <person name="Rubenstein D.R."/>
        </authorList>
    </citation>
    <scope>NUCLEOTIDE SEQUENCE</scope>
    <source>
        <strain evidence="4">SS15</strain>
        <tissue evidence="4">Liver</tissue>
    </source>
</reference>
<organism evidence="3">
    <name type="scientific">Lamprotornis superbus</name>
    <dbReference type="NCBI Taxonomy" id="245042"/>
    <lineage>
        <taxon>Eukaryota</taxon>
        <taxon>Metazoa</taxon>
        <taxon>Chordata</taxon>
        <taxon>Craniata</taxon>
        <taxon>Vertebrata</taxon>
        <taxon>Euteleostomi</taxon>
        <taxon>Archelosauria</taxon>
        <taxon>Archosauria</taxon>
        <taxon>Dinosauria</taxon>
        <taxon>Saurischia</taxon>
        <taxon>Theropoda</taxon>
        <taxon>Coelurosauria</taxon>
        <taxon>Aves</taxon>
        <taxon>Neognathae</taxon>
        <taxon>Neoaves</taxon>
        <taxon>Telluraves</taxon>
        <taxon>Australaves</taxon>
        <taxon>Passeriformes</taxon>
        <taxon>Sturnidae</taxon>
        <taxon>Lamprotornis</taxon>
    </lineage>
</organism>
<protein>
    <submittedName>
        <fullName evidence="3">Transmembrane protein 171</fullName>
    </submittedName>
</protein>
<proteinExistence type="predicted"/>
<gene>
    <name evidence="4" type="ORF">IHE44_0011457</name>
    <name evidence="3" type="ORF">IHE44_004554</name>
</gene>
<feature type="region of interest" description="Disordered" evidence="1">
    <location>
        <begin position="351"/>
        <end position="394"/>
    </location>
</feature>
<dbReference type="AlphaFoldDB" id="A0A835NI05"/>
<dbReference type="InterPro" id="IPR029173">
    <property type="entry name" value="TMEM171"/>
</dbReference>
<feature type="transmembrane region" description="Helical" evidence="2">
    <location>
        <begin position="220"/>
        <end position="242"/>
    </location>
</feature>
<feature type="non-terminal residue" evidence="3">
    <location>
        <position position="394"/>
    </location>
</feature>
<feature type="compositionally biased region" description="Low complexity" evidence="1">
    <location>
        <begin position="375"/>
        <end position="394"/>
    </location>
</feature>
<dbReference type="Pfam" id="PF15471">
    <property type="entry name" value="TMEM171"/>
    <property type="match status" value="1"/>
</dbReference>
<keyword evidence="2 3" id="KW-0812">Transmembrane</keyword>
<dbReference type="EMBL" id="JADDUC010000181">
    <property type="protein sequence ID" value="KAG0116242.1"/>
    <property type="molecule type" value="Genomic_DNA"/>
</dbReference>
<dbReference type="PANTHER" id="PTHR31617">
    <property type="entry name" value="TRANSMEMBRANE PROTEIN 171"/>
    <property type="match status" value="1"/>
</dbReference>
<comment type="caution">
    <text evidence="3">The sequence shown here is derived from an EMBL/GenBank/DDBJ whole genome shotgun (WGS) entry which is preliminary data.</text>
</comment>
<feature type="transmembrane region" description="Helical" evidence="2">
    <location>
        <begin position="171"/>
        <end position="192"/>
    </location>
</feature>
<evidence type="ECO:0000313" key="3">
    <source>
        <dbReference type="EMBL" id="KAG0116242.1"/>
    </source>
</evidence>
<keyword evidence="2" id="KW-1133">Transmembrane helix</keyword>
<keyword evidence="2" id="KW-0472">Membrane</keyword>
<evidence type="ECO:0000256" key="2">
    <source>
        <dbReference type="SAM" id="Phobius"/>
    </source>
</evidence>
<accession>A0A835NI05</accession>
<evidence type="ECO:0000256" key="1">
    <source>
        <dbReference type="SAM" id="MobiDB-lite"/>
    </source>
</evidence>
<dbReference type="EMBL" id="JADDUC020000004">
    <property type="protein sequence ID" value="KAI1240014.1"/>
    <property type="molecule type" value="Genomic_DNA"/>
</dbReference>
<dbReference type="PANTHER" id="PTHR31617:SF0">
    <property type="entry name" value="TRANSMEMBRANE PROTEIN 171"/>
    <property type="match status" value="1"/>
</dbReference>